<evidence type="ECO:0000259" key="5">
    <source>
        <dbReference type="Pfam" id="PF09084"/>
    </source>
</evidence>
<dbReference type="PANTHER" id="PTHR30024:SF47">
    <property type="entry name" value="TAURINE-BINDING PERIPLASMIC PROTEIN"/>
    <property type="match status" value="1"/>
</dbReference>
<accession>A0A6N2VI13</accession>
<keyword evidence="3 4" id="KW-0732">Signal</keyword>
<dbReference type="SUPFAM" id="SSF53850">
    <property type="entry name" value="Periplasmic binding protein-like II"/>
    <property type="match status" value="1"/>
</dbReference>
<comment type="subcellular location">
    <subcellularLocation>
        <location evidence="1">Periplasm</location>
    </subcellularLocation>
</comment>
<dbReference type="InterPro" id="IPR015168">
    <property type="entry name" value="SsuA/THI5"/>
</dbReference>
<reference evidence="6" key="1">
    <citation type="submission" date="2019-11" db="EMBL/GenBank/DDBJ databases">
        <authorList>
            <person name="Feng L."/>
        </authorList>
    </citation>
    <scope>NUCLEOTIDE SEQUENCE</scope>
    <source>
        <strain evidence="6">CnexileLFYP112</strain>
    </source>
</reference>
<name>A0A6N2VI13_9FIRM</name>
<dbReference type="Pfam" id="PF09084">
    <property type="entry name" value="NMT1"/>
    <property type="match status" value="1"/>
</dbReference>
<dbReference type="AlphaFoldDB" id="A0A6N2VI13"/>
<dbReference type="Gene3D" id="3.40.190.10">
    <property type="entry name" value="Periplasmic binding protein-like II"/>
    <property type="match status" value="2"/>
</dbReference>
<dbReference type="EMBL" id="CACRTG010000028">
    <property type="protein sequence ID" value="VYT29307.1"/>
    <property type="molecule type" value="Genomic_DNA"/>
</dbReference>
<comment type="similarity">
    <text evidence="2">Belongs to the bacterial solute-binding protein SsuA/TauA family.</text>
</comment>
<gene>
    <name evidence="6" type="ORF">CNLFYP112_02697</name>
</gene>
<dbReference type="PROSITE" id="PS51257">
    <property type="entry name" value="PROKAR_LIPOPROTEIN"/>
    <property type="match status" value="1"/>
</dbReference>
<evidence type="ECO:0000256" key="2">
    <source>
        <dbReference type="ARBA" id="ARBA00010742"/>
    </source>
</evidence>
<dbReference type="GO" id="GO:0042597">
    <property type="term" value="C:periplasmic space"/>
    <property type="evidence" value="ECO:0007669"/>
    <property type="project" value="UniProtKB-SubCell"/>
</dbReference>
<feature type="chain" id="PRO_5038821668" evidence="4">
    <location>
        <begin position="22"/>
        <end position="347"/>
    </location>
</feature>
<organism evidence="6">
    <name type="scientific">[Clostridium] nexile</name>
    <dbReference type="NCBI Taxonomy" id="29361"/>
    <lineage>
        <taxon>Bacteria</taxon>
        <taxon>Bacillati</taxon>
        <taxon>Bacillota</taxon>
        <taxon>Clostridia</taxon>
        <taxon>Lachnospirales</taxon>
        <taxon>Lachnospiraceae</taxon>
        <taxon>Tyzzerella</taxon>
    </lineage>
</organism>
<sequence length="347" mass="38415">MKKRFLTLALVTAISVTSLLACSSKEESKPAKPQKEKSTEILPDSTKVVLNEVAHSIFYAPMYVAIEEGYFEDEGINLELVTGFGADKTMTAVLSGEADIGFMGSEASIYTYNEGANDYVVNFAQLTQRAGNFLVAREEMPDFSWTDLKGKTVLGGRKGGMPEMVFEYILKQKGIDIEKDLTINQNIDFGSTAAAFSEGQADFTVEFEPGATTLEKGGKGYVVASLGEDSGYVPYTAFSAKKSYIEKNKDVIQGFTDALQKGMDYVQTHTPEEIAKIIAPQFKETDLATITTIVTRYYEQETWKENLIFEKESFELLQNILESADELTKRAPYEDLVTTDFAKKAAK</sequence>
<proteinExistence type="inferred from homology"/>
<dbReference type="PANTHER" id="PTHR30024">
    <property type="entry name" value="ALIPHATIC SULFONATES-BINDING PROTEIN-RELATED"/>
    <property type="match status" value="1"/>
</dbReference>
<protein>
    <submittedName>
        <fullName evidence="6">NMT1/THI5 like protein</fullName>
    </submittedName>
</protein>
<evidence type="ECO:0000256" key="1">
    <source>
        <dbReference type="ARBA" id="ARBA00004418"/>
    </source>
</evidence>
<feature type="signal peptide" evidence="4">
    <location>
        <begin position="1"/>
        <end position="21"/>
    </location>
</feature>
<evidence type="ECO:0000256" key="3">
    <source>
        <dbReference type="ARBA" id="ARBA00022729"/>
    </source>
</evidence>
<evidence type="ECO:0000256" key="4">
    <source>
        <dbReference type="SAM" id="SignalP"/>
    </source>
</evidence>
<evidence type="ECO:0000313" key="6">
    <source>
        <dbReference type="EMBL" id="VYT29307.1"/>
    </source>
</evidence>
<feature type="domain" description="SsuA/THI5-like" evidence="5">
    <location>
        <begin position="60"/>
        <end position="269"/>
    </location>
</feature>